<dbReference type="PIRSF" id="PIRSF001221">
    <property type="entry name" value="Amidase_fungi"/>
    <property type="match status" value="1"/>
</dbReference>
<dbReference type="PANTHER" id="PTHR46072:SF2">
    <property type="entry name" value="AMIDASE (EUROFUNG)"/>
    <property type="match status" value="1"/>
</dbReference>
<gene>
    <name evidence="8" type="ORF">Moror_412</name>
</gene>
<dbReference type="Gene3D" id="3.90.1300.10">
    <property type="entry name" value="Amidase signature (AS) domain"/>
    <property type="match status" value="1"/>
</dbReference>
<feature type="active site" description="Charge relay system" evidence="5">
    <location>
        <position position="134"/>
    </location>
</feature>
<dbReference type="EMBL" id="AWSO01000011">
    <property type="protein sequence ID" value="ESK98086.1"/>
    <property type="molecule type" value="Genomic_DNA"/>
</dbReference>
<dbReference type="OrthoDB" id="6428749at2759"/>
<dbReference type="KEGG" id="mrr:Moror_412"/>
<evidence type="ECO:0000256" key="2">
    <source>
        <dbReference type="ARBA" id="ARBA00009199"/>
    </source>
</evidence>
<dbReference type="AlphaFoldDB" id="V2XYZ1"/>
<evidence type="ECO:0000256" key="6">
    <source>
        <dbReference type="PIRSR" id="PIRSR001221-2"/>
    </source>
</evidence>
<dbReference type="Pfam" id="PF01425">
    <property type="entry name" value="Amidase"/>
    <property type="match status" value="1"/>
</dbReference>
<feature type="binding site" evidence="6">
    <location>
        <begin position="230"/>
        <end position="233"/>
    </location>
    <ligand>
        <name>substrate</name>
    </ligand>
</feature>
<reference evidence="8 9" key="1">
    <citation type="journal article" date="2014" name="BMC Genomics">
        <title>Genome and secretome analysis of the hemibiotrophic fungal pathogen, Moniliophthora roreri, which causes frosty pod rot disease of cacao: mechanisms of the biotrophic and necrotrophic phases.</title>
        <authorList>
            <person name="Meinhardt L.W."/>
            <person name="Costa G.G.L."/>
            <person name="Thomazella D.P.T."/>
            <person name="Teixeira P.J.P.L."/>
            <person name="Carazzolle M.F."/>
            <person name="Schuster S.C."/>
            <person name="Carlson J.E."/>
            <person name="Guiltinan M.J."/>
            <person name="Mieczkowski P."/>
            <person name="Farmer A."/>
            <person name="Ramaraj T."/>
            <person name="Crozier J."/>
            <person name="Davis R.E."/>
            <person name="Shao J."/>
            <person name="Melnick R.L."/>
            <person name="Pereira G.A.G."/>
            <person name="Bailey B.A."/>
        </authorList>
    </citation>
    <scope>NUCLEOTIDE SEQUENCE [LARGE SCALE GENOMIC DNA]</scope>
    <source>
        <strain evidence="8 9">MCA 2997</strain>
    </source>
</reference>
<sequence length="563" mass="61921">MAALDWRAIAAGKKARQVASIPKEWLRKLSNIPTQNDISVTSYPSYCDLLSEKELNITNYQVDHLLHQLSRGELSAVEVTTAFCKRAVIAHQLTNCLTEIFIEQALVHAATLDEHFKKTRKTVGLLHGLPISLKDQVNVKGIESTMGYVSWVNKYAERNAVLVDILEAEGAVLYVKTNVPQTLMWAETFNHVFGRTYNPHNRSLTSGGSSGGEGALIALRGAAIGVGSDIGGSIRIPSAFCGVYGLRPSYGRVPYGGCVNSLEGQDSVLSVLGPISNSIGGLKVFMKAVVDAQPWLKDPLAVRKRWSEKEYQLVEHGGGKKLCFAILWDDGNIGPHPPITRGLEMTKTALVRAGHKVIDWVPLKHGEIYNCLHIIWGAGAYEDYETMTAPTGEPIIESMNPELEGLVEGLSFRPSGGISAYQLWQAQKKRRDLREEYLQYWQNTITVTGTGRPVDAIISPVAPCAAPPHGQNKHANYTMVWNALDYTSLVIPVSNVDQRLDVKRPRKTFYNDTDKAIYESYDPATFKNAPIAIQVIGRTLEEEAVIAMAEIVDTALKTGIAKL</sequence>
<keyword evidence="9" id="KW-1185">Reference proteome</keyword>
<comment type="caution">
    <text evidence="8">The sequence shown here is derived from an EMBL/GenBank/DDBJ whole genome shotgun (WGS) entry which is preliminary data.</text>
</comment>
<dbReference type="InterPro" id="IPR023631">
    <property type="entry name" value="Amidase_dom"/>
</dbReference>
<feature type="binding site" evidence="6">
    <location>
        <position position="183"/>
    </location>
    <ligand>
        <name>substrate</name>
    </ligand>
</feature>
<evidence type="ECO:0000259" key="7">
    <source>
        <dbReference type="Pfam" id="PF01425"/>
    </source>
</evidence>
<keyword evidence="4" id="KW-0378">Hydrolase</keyword>
<protein>
    <recommendedName>
        <fullName evidence="3">amidase</fullName>
        <ecNumber evidence="3">3.5.1.4</ecNumber>
    </recommendedName>
</protein>
<dbReference type="GO" id="GO:0004040">
    <property type="term" value="F:amidase activity"/>
    <property type="evidence" value="ECO:0007669"/>
    <property type="project" value="UniProtKB-EC"/>
</dbReference>
<organism evidence="8 9">
    <name type="scientific">Moniliophthora roreri (strain MCA 2997)</name>
    <name type="common">Cocoa frosty pod rot fungus</name>
    <name type="synonym">Crinipellis roreri</name>
    <dbReference type="NCBI Taxonomy" id="1381753"/>
    <lineage>
        <taxon>Eukaryota</taxon>
        <taxon>Fungi</taxon>
        <taxon>Dikarya</taxon>
        <taxon>Basidiomycota</taxon>
        <taxon>Agaricomycotina</taxon>
        <taxon>Agaricomycetes</taxon>
        <taxon>Agaricomycetidae</taxon>
        <taxon>Agaricales</taxon>
        <taxon>Marasmiineae</taxon>
        <taxon>Marasmiaceae</taxon>
        <taxon>Moniliophthora</taxon>
    </lineage>
</organism>
<feature type="active site" description="Acyl-ester intermediate" evidence="5">
    <location>
        <position position="233"/>
    </location>
</feature>
<evidence type="ECO:0000313" key="9">
    <source>
        <dbReference type="Proteomes" id="UP000017559"/>
    </source>
</evidence>
<name>V2XYZ1_MONRO</name>
<dbReference type="InterPro" id="IPR020556">
    <property type="entry name" value="Amidase_CS"/>
</dbReference>
<proteinExistence type="inferred from homology"/>
<dbReference type="EC" id="3.5.1.4" evidence="3"/>
<comment type="similarity">
    <text evidence="2">Belongs to the amidase family.</text>
</comment>
<dbReference type="InterPro" id="IPR036928">
    <property type="entry name" value="AS_sf"/>
</dbReference>
<dbReference type="PANTHER" id="PTHR46072">
    <property type="entry name" value="AMIDASE-RELATED-RELATED"/>
    <property type="match status" value="1"/>
</dbReference>
<evidence type="ECO:0000313" key="8">
    <source>
        <dbReference type="EMBL" id="ESK98086.1"/>
    </source>
</evidence>
<accession>V2XYZ1</accession>
<evidence type="ECO:0000256" key="3">
    <source>
        <dbReference type="ARBA" id="ARBA00012922"/>
    </source>
</evidence>
<feature type="active site" description="Charge relay system" evidence="5">
    <location>
        <position position="209"/>
    </location>
</feature>
<dbReference type="PROSITE" id="PS00571">
    <property type="entry name" value="AMIDASES"/>
    <property type="match status" value="1"/>
</dbReference>
<dbReference type="STRING" id="1381753.V2XYZ1"/>
<dbReference type="Proteomes" id="UP000017559">
    <property type="component" value="Unassembled WGS sequence"/>
</dbReference>
<comment type="catalytic activity">
    <reaction evidence="1">
        <text>a monocarboxylic acid amide + H2O = a monocarboxylate + NH4(+)</text>
        <dbReference type="Rhea" id="RHEA:12020"/>
        <dbReference type="ChEBI" id="CHEBI:15377"/>
        <dbReference type="ChEBI" id="CHEBI:28938"/>
        <dbReference type="ChEBI" id="CHEBI:35757"/>
        <dbReference type="ChEBI" id="CHEBI:83628"/>
        <dbReference type="EC" id="3.5.1.4"/>
    </reaction>
</comment>
<evidence type="ECO:0000256" key="5">
    <source>
        <dbReference type="PIRSR" id="PIRSR001221-1"/>
    </source>
</evidence>
<evidence type="ECO:0000256" key="4">
    <source>
        <dbReference type="ARBA" id="ARBA00022801"/>
    </source>
</evidence>
<feature type="domain" description="Amidase" evidence="7">
    <location>
        <begin position="78"/>
        <end position="545"/>
    </location>
</feature>
<evidence type="ECO:0000256" key="1">
    <source>
        <dbReference type="ARBA" id="ARBA00001311"/>
    </source>
</evidence>
<feature type="binding site" evidence="6">
    <location>
        <position position="209"/>
    </location>
    <ligand>
        <name>substrate</name>
    </ligand>
</feature>
<dbReference type="HOGENOM" id="CLU_009600_9_2_1"/>
<dbReference type="SUPFAM" id="SSF75304">
    <property type="entry name" value="Amidase signature (AS) enzymes"/>
    <property type="match status" value="1"/>
</dbReference>